<comment type="caution">
    <text evidence="5">The sequence shown here is derived from an EMBL/GenBank/DDBJ whole genome shotgun (WGS) entry which is preliminary data.</text>
</comment>
<reference evidence="5 6" key="1">
    <citation type="journal article" date="2019" name="Int. J. Syst. Evol. Microbiol.">
        <title>The Global Catalogue of Microorganisms (GCM) 10K type strain sequencing project: providing services to taxonomists for standard genome sequencing and annotation.</title>
        <authorList>
            <consortium name="The Broad Institute Genomics Platform"/>
            <consortium name="The Broad Institute Genome Sequencing Center for Infectious Disease"/>
            <person name="Wu L."/>
            <person name="Ma J."/>
        </authorList>
    </citation>
    <scope>NUCLEOTIDE SEQUENCE [LARGE SCALE GENOMIC DNA]</scope>
    <source>
        <strain evidence="5 6">JCM 15503</strain>
    </source>
</reference>
<evidence type="ECO:0000256" key="1">
    <source>
        <dbReference type="ARBA" id="ARBA00023015"/>
    </source>
</evidence>
<evidence type="ECO:0000256" key="3">
    <source>
        <dbReference type="ARBA" id="ARBA00023163"/>
    </source>
</evidence>
<dbReference type="InterPro" id="IPR011711">
    <property type="entry name" value="GntR_C"/>
</dbReference>
<dbReference type="CDD" id="cd07377">
    <property type="entry name" value="WHTH_GntR"/>
    <property type="match status" value="1"/>
</dbReference>
<evidence type="ECO:0000313" key="5">
    <source>
        <dbReference type="EMBL" id="GAA0749157.1"/>
    </source>
</evidence>
<dbReference type="SMART" id="SM00895">
    <property type="entry name" value="FCD"/>
    <property type="match status" value="1"/>
</dbReference>
<dbReference type="Gene3D" id="1.10.10.10">
    <property type="entry name" value="Winged helix-like DNA-binding domain superfamily/Winged helix DNA-binding domain"/>
    <property type="match status" value="1"/>
</dbReference>
<sequence>MPSSSRTVDARRSYQQVADRIRAVIQDGAFSVGSRLPPERELALQLGVSRPSLREALIALEIDGRVEIRMGSGVYVCAPPATIEHGTPALGESAIELMQARAALEGAVITLAAARATRAGLDRVAESLRAMRREHARGRTPVDADRRFHLSIAEMGGNSVLVRLVGELFDGRHSPISSHMRGRSENVHTWTTALQEHEAVYHALEARDPQAAAAAMFTHLRASQERWLAEPSAAHEPTPLMNVPDKDSA</sequence>
<dbReference type="Pfam" id="PF00392">
    <property type="entry name" value="GntR"/>
    <property type="match status" value="1"/>
</dbReference>
<dbReference type="InterPro" id="IPR036388">
    <property type="entry name" value="WH-like_DNA-bd_sf"/>
</dbReference>
<evidence type="ECO:0000259" key="4">
    <source>
        <dbReference type="PROSITE" id="PS50949"/>
    </source>
</evidence>
<gene>
    <name evidence="5" type="ORF">GCM10009107_19600</name>
</gene>
<dbReference type="Proteomes" id="UP001500279">
    <property type="component" value="Unassembled WGS sequence"/>
</dbReference>
<dbReference type="Gene3D" id="1.20.120.530">
    <property type="entry name" value="GntR ligand-binding domain-like"/>
    <property type="match status" value="1"/>
</dbReference>
<accession>A0ABN1JY69</accession>
<proteinExistence type="predicted"/>
<evidence type="ECO:0000256" key="2">
    <source>
        <dbReference type="ARBA" id="ARBA00023125"/>
    </source>
</evidence>
<evidence type="ECO:0000313" key="6">
    <source>
        <dbReference type="Proteomes" id="UP001500279"/>
    </source>
</evidence>
<dbReference type="PANTHER" id="PTHR43537:SF5">
    <property type="entry name" value="UXU OPERON TRANSCRIPTIONAL REGULATOR"/>
    <property type="match status" value="1"/>
</dbReference>
<feature type="domain" description="HTH gntR-type" evidence="4">
    <location>
        <begin position="11"/>
        <end position="79"/>
    </location>
</feature>
<dbReference type="PRINTS" id="PR00035">
    <property type="entry name" value="HTHGNTR"/>
</dbReference>
<dbReference type="InterPro" id="IPR036390">
    <property type="entry name" value="WH_DNA-bd_sf"/>
</dbReference>
<dbReference type="InterPro" id="IPR000524">
    <property type="entry name" value="Tscrpt_reg_HTH_GntR"/>
</dbReference>
<organism evidence="5 6">
    <name type="scientific">Ideonella azotifigens</name>
    <dbReference type="NCBI Taxonomy" id="513160"/>
    <lineage>
        <taxon>Bacteria</taxon>
        <taxon>Pseudomonadati</taxon>
        <taxon>Pseudomonadota</taxon>
        <taxon>Betaproteobacteria</taxon>
        <taxon>Burkholderiales</taxon>
        <taxon>Sphaerotilaceae</taxon>
        <taxon>Ideonella</taxon>
    </lineage>
</organism>
<dbReference type="EMBL" id="BAAAEW010000008">
    <property type="protein sequence ID" value="GAA0749157.1"/>
    <property type="molecule type" value="Genomic_DNA"/>
</dbReference>
<dbReference type="InterPro" id="IPR008920">
    <property type="entry name" value="TF_FadR/GntR_C"/>
</dbReference>
<keyword evidence="1" id="KW-0805">Transcription regulation</keyword>
<protein>
    <submittedName>
        <fullName evidence="5">FadR/GntR family transcriptional regulator</fullName>
    </submittedName>
</protein>
<keyword evidence="2" id="KW-0238">DNA-binding</keyword>
<dbReference type="PANTHER" id="PTHR43537">
    <property type="entry name" value="TRANSCRIPTIONAL REGULATOR, GNTR FAMILY"/>
    <property type="match status" value="1"/>
</dbReference>
<dbReference type="SUPFAM" id="SSF46785">
    <property type="entry name" value="Winged helix' DNA-binding domain"/>
    <property type="match status" value="1"/>
</dbReference>
<dbReference type="RefSeq" id="WP_141287651.1">
    <property type="nucleotide sequence ID" value="NZ_BAAAEW010000008.1"/>
</dbReference>
<dbReference type="SUPFAM" id="SSF48008">
    <property type="entry name" value="GntR ligand-binding domain-like"/>
    <property type="match status" value="1"/>
</dbReference>
<dbReference type="PROSITE" id="PS50949">
    <property type="entry name" value="HTH_GNTR"/>
    <property type="match status" value="1"/>
</dbReference>
<dbReference type="Pfam" id="PF07729">
    <property type="entry name" value="FCD"/>
    <property type="match status" value="1"/>
</dbReference>
<dbReference type="SMART" id="SM00345">
    <property type="entry name" value="HTH_GNTR"/>
    <property type="match status" value="1"/>
</dbReference>
<keyword evidence="3" id="KW-0804">Transcription</keyword>
<name>A0ABN1JY69_9BURK</name>
<keyword evidence="6" id="KW-1185">Reference proteome</keyword>